<dbReference type="GO" id="GO:0006623">
    <property type="term" value="P:protein targeting to vacuole"/>
    <property type="evidence" value="ECO:0007669"/>
    <property type="project" value="TreeGrafter"/>
</dbReference>
<comment type="caution">
    <text evidence="4">The sequence shown here is derived from an EMBL/GenBank/DDBJ whole genome shotgun (WGS) entry which is preliminary data.</text>
</comment>
<evidence type="ECO:0000256" key="1">
    <source>
        <dbReference type="ARBA" id="ARBA00022448"/>
    </source>
</evidence>
<dbReference type="PANTHER" id="PTHR16166">
    <property type="entry name" value="VACUOLAR PROTEIN SORTING-ASSOCIATED PROTEIN VPS13"/>
    <property type="match status" value="1"/>
</dbReference>
<protein>
    <recommendedName>
        <fullName evidence="3">Chorein N-terminal domain-containing protein</fullName>
    </recommendedName>
</protein>
<feature type="coiled-coil region" evidence="2">
    <location>
        <begin position="93"/>
        <end position="136"/>
    </location>
</feature>
<name>A0A6A5FAM4_PERFL</name>
<dbReference type="Proteomes" id="UP000465112">
    <property type="component" value="Chromosome 6"/>
</dbReference>
<sequence>MVFESLVVDVLNRFLGDYVVNLDSSQLKLGIWGGDAVLTNLEIKENALSQLDIPFKVRAGHIGRLELKIPWKNLYTQSVEATLDGVYLLIVPTASIKYDAEKEEKQLQEARQRELQRIEETKIKAAEQENPDLEKQDTFVEKLVTQVIKNLQVKISNIHVRYEDNVTNPNCPLSFGVSLKNLSLQTSDKNWNPRLLDENSRLFFKLVKLDSLFAYWNVNSLLFSNHSADEALVSLPFILLCCPLSPPA</sequence>
<dbReference type="InterPro" id="IPR026847">
    <property type="entry name" value="VPS13"/>
</dbReference>
<organism evidence="4 5">
    <name type="scientific">Perca fluviatilis</name>
    <name type="common">European perch</name>
    <dbReference type="NCBI Taxonomy" id="8168"/>
    <lineage>
        <taxon>Eukaryota</taxon>
        <taxon>Metazoa</taxon>
        <taxon>Chordata</taxon>
        <taxon>Craniata</taxon>
        <taxon>Vertebrata</taxon>
        <taxon>Euteleostomi</taxon>
        <taxon>Actinopterygii</taxon>
        <taxon>Neopterygii</taxon>
        <taxon>Teleostei</taxon>
        <taxon>Neoteleostei</taxon>
        <taxon>Acanthomorphata</taxon>
        <taxon>Eupercaria</taxon>
        <taxon>Perciformes</taxon>
        <taxon>Percoidei</taxon>
        <taxon>Percidae</taxon>
        <taxon>Percinae</taxon>
        <taxon>Perca</taxon>
    </lineage>
</organism>
<proteinExistence type="predicted"/>
<evidence type="ECO:0000313" key="5">
    <source>
        <dbReference type="Proteomes" id="UP000465112"/>
    </source>
</evidence>
<keyword evidence="2" id="KW-0175">Coiled coil</keyword>
<reference evidence="4 5" key="1">
    <citation type="submission" date="2019-06" db="EMBL/GenBank/DDBJ databases">
        <title>A chromosome-scale genome assembly of the European perch, Perca fluviatilis.</title>
        <authorList>
            <person name="Roques C."/>
            <person name="Zahm M."/>
            <person name="Cabau C."/>
            <person name="Klopp C."/>
            <person name="Bouchez O."/>
            <person name="Donnadieu C."/>
            <person name="Kuhl H."/>
            <person name="Gislard M."/>
            <person name="Guendouz S."/>
            <person name="Journot L."/>
            <person name="Haffray P."/>
            <person name="Bestin A."/>
            <person name="Morvezen R."/>
            <person name="Feron R."/>
            <person name="Wen M."/>
            <person name="Jouanno E."/>
            <person name="Herpin A."/>
            <person name="Schartl M."/>
            <person name="Postlethwait J."/>
            <person name="Schaerlinger B."/>
            <person name="Chardard D."/>
            <person name="Lecocq T."/>
            <person name="Poncet C."/>
            <person name="Jaffrelo L."/>
            <person name="Lampietro C."/>
            <person name="Guiguen Y."/>
        </authorList>
    </citation>
    <scope>NUCLEOTIDE SEQUENCE [LARGE SCALE GENOMIC DNA]</scope>
    <source>
        <tissue evidence="4">Blood</tissue>
    </source>
</reference>
<gene>
    <name evidence="4" type="ORF">PFLUV_G00071050</name>
</gene>
<dbReference type="GO" id="GO:0045053">
    <property type="term" value="P:protein retention in Golgi apparatus"/>
    <property type="evidence" value="ECO:0007669"/>
    <property type="project" value="TreeGrafter"/>
</dbReference>
<keyword evidence="1" id="KW-0813">Transport</keyword>
<evidence type="ECO:0000313" key="4">
    <source>
        <dbReference type="EMBL" id="KAF1389208.1"/>
    </source>
</evidence>
<dbReference type="GO" id="GO:0006914">
    <property type="term" value="P:autophagy"/>
    <property type="evidence" value="ECO:0007669"/>
    <property type="project" value="TreeGrafter"/>
</dbReference>
<dbReference type="OrthoDB" id="428159at2759"/>
<dbReference type="AlphaFoldDB" id="A0A6A5FAM4"/>
<feature type="domain" description="Chorein N-terminal" evidence="3">
    <location>
        <begin position="2"/>
        <end position="233"/>
    </location>
</feature>
<evidence type="ECO:0000259" key="3">
    <source>
        <dbReference type="Pfam" id="PF12624"/>
    </source>
</evidence>
<keyword evidence="5" id="KW-1185">Reference proteome</keyword>
<evidence type="ECO:0000256" key="2">
    <source>
        <dbReference type="SAM" id="Coils"/>
    </source>
</evidence>
<dbReference type="Pfam" id="PF12624">
    <property type="entry name" value="VPS13_N"/>
    <property type="match status" value="1"/>
</dbReference>
<dbReference type="InterPro" id="IPR026854">
    <property type="entry name" value="VPS13_N"/>
</dbReference>
<dbReference type="PANTHER" id="PTHR16166:SF22">
    <property type="entry name" value="INTERMEMBRANE LIPID TRANSFER PROTEIN VPS13A"/>
    <property type="match status" value="1"/>
</dbReference>
<accession>A0A6A5FAM4</accession>
<dbReference type="EMBL" id="VHII01000006">
    <property type="protein sequence ID" value="KAF1389208.1"/>
    <property type="molecule type" value="Genomic_DNA"/>
</dbReference>